<evidence type="ECO:0000313" key="2">
    <source>
        <dbReference type="EMBL" id="KIW16015.1"/>
    </source>
</evidence>
<dbReference type="HOGENOM" id="CLU_1948833_0_0_1"/>
<keyword evidence="3" id="KW-1185">Reference proteome</keyword>
<protein>
    <submittedName>
        <fullName evidence="2">Uncharacterized protein</fullName>
    </submittedName>
</protein>
<organism evidence="2 3">
    <name type="scientific">Exophiala spinifera</name>
    <dbReference type="NCBI Taxonomy" id="91928"/>
    <lineage>
        <taxon>Eukaryota</taxon>
        <taxon>Fungi</taxon>
        <taxon>Dikarya</taxon>
        <taxon>Ascomycota</taxon>
        <taxon>Pezizomycotina</taxon>
        <taxon>Eurotiomycetes</taxon>
        <taxon>Chaetothyriomycetidae</taxon>
        <taxon>Chaetothyriales</taxon>
        <taxon>Herpotrichiellaceae</taxon>
        <taxon>Exophiala</taxon>
    </lineage>
</organism>
<feature type="compositionally biased region" description="Basic and acidic residues" evidence="1">
    <location>
        <begin position="119"/>
        <end position="129"/>
    </location>
</feature>
<name>A0A0D2BBQ9_9EURO</name>
<evidence type="ECO:0000256" key="1">
    <source>
        <dbReference type="SAM" id="MobiDB-lite"/>
    </source>
</evidence>
<dbReference type="Proteomes" id="UP000053328">
    <property type="component" value="Unassembled WGS sequence"/>
</dbReference>
<dbReference type="OrthoDB" id="10521068at2759"/>
<feature type="region of interest" description="Disordered" evidence="1">
    <location>
        <begin position="71"/>
        <end position="129"/>
    </location>
</feature>
<accession>A0A0D2BBQ9</accession>
<dbReference type="GeneID" id="27333149"/>
<feature type="region of interest" description="Disordered" evidence="1">
    <location>
        <begin position="1"/>
        <end position="48"/>
    </location>
</feature>
<reference evidence="2 3" key="1">
    <citation type="submission" date="2015-01" db="EMBL/GenBank/DDBJ databases">
        <title>The Genome Sequence of Exophiala spinifera CBS89968.</title>
        <authorList>
            <consortium name="The Broad Institute Genomics Platform"/>
            <person name="Cuomo C."/>
            <person name="de Hoog S."/>
            <person name="Gorbushina A."/>
            <person name="Stielow B."/>
            <person name="Teixiera M."/>
            <person name="Abouelleil A."/>
            <person name="Chapman S.B."/>
            <person name="Priest M."/>
            <person name="Young S.K."/>
            <person name="Wortman J."/>
            <person name="Nusbaum C."/>
            <person name="Birren B."/>
        </authorList>
    </citation>
    <scope>NUCLEOTIDE SEQUENCE [LARGE SCALE GENOMIC DNA]</scope>
    <source>
        <strain evidence="2 3">CBS 89968</strain>
    </source>
</reference>
<gene>
    <name evidence="2" type="ORF">PV08_06066</name>
</gene>
<sequence length="129" mass="13127">MACSPGALLGKPPGRKLKGISSESGGIKEPGGEQRRANRQLETHSLGMNGRMEALGAKAMGEGQISIARGQTVASPGPKWPSASCRESSPTARGVGNLEAREATAGGTGAGRNNSSLAKGREQKASMIN</sequence>
<dbReference type="VEuPathDB" id="FungiDB:PV08_06066"/>
<proteinExistence type="predicted"/>
<feature type="compositionally biased region" description="Basic and acidic residues" evidence="1">
    <location>
        <begin position="30"/>
        <end position="42"/>
    </location>
</feature>
<dbReference type="EMBL" id="KN847495">
    <property type="protein sequence ID" value="KIW16015.1"/>
    <property type="molecule type" value="Genomic_DNA"/>
</dbReference>
<dbReference type="RefSeq" id="XP_016236231.1">
    <property type="nucleotide sequence ID" value="XM_016380404.1"/>
</dbReference>
<dbReference type="AlphaFoldDB" id="A0A0D2BBQ9"/>
<evidence type="ECO:0000313" key="3">
    <source>
        <dbReference type="Proteomes" id="UP000053328"/>
    </source>
</evidence>